<dbReference type="HOGENOM" id="CLU_001060_7_1_1"/>
<keyword evidence="10" id="KW-0862">Zinc</keyword>
<sequence length="1025" mass="119254">MSGTDEGSSIDGFEDQESGSKPSLNMSLSDRLKQQALDVHKMLQQLEKEFAQEDCQTYYILSTNWLDKWKQYVSYDQVINNSNVPNSTGQIIPQNFNHDLFEQYPNECFKYYPLSTNPWNQWLRPNLEEGTHYIVISQQLSSYFNQYYRGTNIVRNATGKGQEKKVVINLLKFYAVLMIPNTVNQIAQDNLTQLDKEYLQVDESANLQEYYGTILKTVPTFRGNYNGVRIWRYTNDTDPHKALFAEIKKQVQDLDFNDDQVFNFTGSPIQISSEITFKSLNLTDKDILVIEFQQYNRPWCIRHPTVPVEGKCEGCCNITVLNFPCVCKKVSYCTEQCKINDERFHLAKCDRLGSDDEQVKSMNYSDNSIKGIAGLSNLGNTCFMNSGTQCLSNTYPLKEYFISNKYFEEINEDNPLGTNGQLVRKFGSLLKKLWCGDKNVVIPTSFKKAVGQFQPMFKGFQQHDSSELITFLLDGLHEDLNRVKKKPYVESKDYQGRPDVEVAKESWENHLARNQSIIVDLMHGQYKSTLKCPTCQQISITFDPFLTVGLGIPNKKQKSIQIKVIKSVVSIETKYINFESSKKTISLQNFIEEFVVSDFKIEPDSKLLYYSSFMNDLSEPINPQQEINVVRKDSKKGYLVVKVLNQEEKDITAGDRIYMSYAQKAYDSYGHTFKKIIQPTTYQLIKRSYSLAQIHLSIFKNLLPIFCDLVKEIELDTDEKLRNFYEESVHGKYYTIHNKQNIMMMSRECIFCNSENCQECVLDYDNQETLDKIFQNHMEFDLMSKIELVVFWNKSPFQNVNAGDIYQYYSNQQYRKQMEENNNNSLHENNQKGRIIGKNYSMPMMSTQPKVSLQDCLRFSEQPEQLAEDNAWYCKVCKEHVQAYKSMQIYKASDILIFTLKRFKASHGFFKQKLETFVEFPVQGLDLTEFILNKNKPNENQIQEEQKKLIYDLYAVSNHFGGMGGGHYTAYAKNHENGKWYDFDDSQASEINEDQIVSQSAYVLFYKRRTEEEQTQAFNNTQELN</sequence>
<dbReference type="GO" id="GO:0006508">
    <property type="term" value="P:proteolysis"/>
    <property type="evidence" value="ECO:0007669"/>
    <property type="project" value="UniProtKB-KW"/>
</dbReference>
<dbReference type="GO" id="GO:0004843">
    <property type="term" value="F:cysteine-type deubiquitinase activity"/>
    <property type="evidence" value="ECO:0007669"/>
    <property type="project" value="UniProtKB-EC"/>
</dbReference>
<dbReference type="KEGG" id="ptm:GSPATT00024473001"/>
<dbReference type="SUPFAM" id="SSF143791">
    <property type="entry name" value="DUSP-like"/>
    <property type="match status" value="1"/>
</dbReference>
<dbReference type="PROSITE" id="PS00973">
    <property type="entry name" value="USP_2"/>
    <property type="match status" value="1"/>
</dbReference>
<dbReference type="PROSITE" id="PS51283">
    <property type="entry name" value="DUSP"/>
    <property type="match status" value="1"/>
</dbReference>
<dbReference type="Pfam" id="PF06337">
    <property type="entry name" value="DUSP"/>
    <property type="match status" value="1"/>
</dbReference>
<evidence type="ECO:0000256" key="3">
    <source>
        <dbReference type="ARBA" id="ARBA00012759"/>
    </source>
</evidence>
<dbReference type="PROSITE" id="PS50235">
    <property type="entry name" value="USP_3"/>
    <property type="match status" value="1"/>
</dbReference>
<dbReference type="GO" id="GO:0016579">
    <property type="term" value="P:protein deubiquitination"/>
    <property type="evidence" value="ECO:0007669"/>
    <property type="project" value="InterPro"/>
</dbReference>
<proteinExistence type="inferred from homology"/>
<evidence type="ECO:0000256" key="4">
    <source>
        <dbReference type="ARBA" id="ARBA00022670"/>
    </source>
</evidence>
<evidence type="ECO:0000256" key="7">
    <source>
        <dbReference type="ARBA" id="ARBA00022786"/>
    </source>
</evidence>
<evidence type="ECO:0000313" key="14">
    <source>
        <dbReference type="EMBL" id="CAK91742.1"/>
    </source>
</evidence>
<feature type="region of interest" description="Disordered" evidence="11">
    <location>
        <begin position="1"/>
        <end position="25"/>
    </location>
</feature>
<dbReference type="InParanoid" id="A0E8X5"/>
<evidence type="ECO:0000256" key="5">
    <source>
        <dbReference type="ARBA" id="ARBA00022723"/>
    </source>
</evidence>
<comment type="similarity">
    <text evidence="2">Belongs to the peptidase C19 family.</text>
</comment>
<dbReference type="InterPro" id="IPR002893">
    <property type="entry name" value="Znf_MYND"/>
</dbReference>
<dbReference type="PROSITE" id="PS01360">
    <property type="entry name" value="ZF_MYND_1"/>
    <property type="match status" value="1"/>
</dbReference>
<comment type="catalytic activity">
    <reaction evidence="1">
        <text>Thiol-dependent hydrolysis of ester, thioester, amide, peptide and isopeptide bonds formed by the C-terminal Gly of ubiquitin (a 76-residue protein attached to proteins as an intracellular targeting signal).</text>
        <dbReference type="EC" id="3.4.19.12"/>
    </reaction>
</comment>
<dbReference type="eggNOG" id="KOG1870">
    <property type="taxonomic scope" value="Eukaryota"/>
</dbReference>
<dbReference type="CDD" id="cd02674">
    <property type="entry name" value="Peptidase_C19R"/>
    <property type="match status" value="1"/>
</dbReference>
<evidence type="ECO:0000256" key="6">
    <source>
        <dbReference type="ARBA" id="ARBA00022771"/>
    </source>
</evidence>
<dbReference type="RefSeq" id="XP_001459139.1">
    <property type="nucleotide sequence ID" value="XM_001459102.1"/>
</dbReference>
<dbReference type="InterPro" id="IPR050185">
    <property type="entry name" value="Ub_carboxyl-term_hydrolase"/>
</dbReference>
<dbReference type="InterPro" id="IPR018200">
    <property type="entry name" value="USP_CS"/>
</dbReference>
<name>A0E8X5_PARTE</name>
<evidence type="ECO:0000259" key="12">
    <source>
        <dbReference type="PROSITE" id="PS50235"/>
    </source>
</evidence>
<reference evidence="14 15" key="1">
    <citation type="journal article" date="2006" name="Nature">
        <title>Global trends of whole-genome duplications revealed by the ciliate Paramecium tetraurelia.</title>
        <authorList>
            <consortium name="Genoscope"/>
            <person name="Aury J.-M."/>
            <person name="Jaillon O."/>
            <person name="Duret L."/>
            <person name="Noel B."/>
            <person name="Jubin C."/>
            <person name="Porcel B.M."/>
            <person name="Segurens B."/>
            <person name="Daubin V."/>
            <person name="Anthouard V."/>
            <person name="Aiach N."/>
            <person name="Arnaiz O."/>
            <person name="Billaut A."/>
            <person name="Beisson J."/>
            <person name="Blanc I."/>
            <person name="Bouhouche K."/>
            <person name="Camara F."/>
            <person name="Duharcourt S."/>
            <person name="Guigo R."/>
            <person name="Gogendeau D."/>
            <person name="Katinka M."/>
            <person name="Keller A.-M."/>
            <person name="Kissmehl R."/>
            <person name="Klotz C."/>
            <person name="Koll F."/>
            <person name="Le Moue A."/>
            <person name="Lepere C."/>
            <person name="Malinsky S."/>
            <person name="Nowacki M."/>
            <person name="Nowak J.K."/>
            <person name="Plattner H."/>
            <person name="Poulain J."/>
            <person name="Ruiz F."/>
            <person name="Serrano V."/>
            <person name="Zagulski M."/>
            <person name="Dessen P."/>
            <person name="Betermier M."/>
            <person name="Weissenbach J."/>
            <person name="Scarpelli C."/>
            <person name="Schachter V."/>
            <person name="Sperling L."/>
            <person name="Meyer E."/>
            <person name="Cohen J."/>
            <person name="Wincker P."/>
        </authorList>
    </citation>
    <scope>NUCLEOTIDE SEQUENCE [LARGE SCALE GENOMIC DNA]</scope>
    <source>
        <strain evidence="14 15">Stock d4-2</strain>
    </source>
</reference>
<keyword evidence="8" id="KW-0378">Hydrolase</keyword>
<dbReference type="OMA" id="EFAQEDC"/>
<evidence type="ECO:0000256" key="9">
    <source>
        <dbReference type="ARBA" id="ARBA00022807"/>
    </source>
</evidence>
<dbReference type="PANTHER" id="PTHR21646">
    <property type="entry name" value="UBIQUITIN CARBOXYL-TERMINAL HYDROLASE"/>
    <property type="match status" value="1"/>
</dbReference>
<keyword evidence="7" id="KW-0833">Ubl conjugation pathway</keyword>
<dbReference type="OrthoDB" id="292964at2759"/>
<evidence type="ECO:0000259" key="13">
    <source>
        <dbReference type="PROSITE" id="PS51283"/>
    </source>
</evidence>
<feature type="domain" description="DUSP" evidence="13">
    <location>
        <begin position="30"/>
        <end position="158"/>
    </location>
</feature>
<evidence type="ECO:0000256" key="10">
    <source>
        <dbReference type="ARBA" id="ARBA00022833"/>
    </source>
</evidence>
<feature type="domain" description="USP" evidence="12">
    <location>
        <begin position="373"/>
        <end position="1009"/>
    </location>
</feature>
<dbReference type="InterPro" id="IPR035927">
    <property type="entry name" value="DUSP-like_sf"/>
</dbReference>
<dbReference type="InterPro" id="IPR006615">
    <property type="entry name" value="Pept_C19_DUSP"/>
</dbReference>
<dbReference type="SUPFAM" id="SSF54001">
    <property type="entry name" value="Cysteine proteinases"/>
    <property type="match status" value="1"/>
</dbReference>
<evidence type="ECO:0000313" key="15">
    <source>
        <dbReference type="Proteomes" id="UP000000600"/>
    </source>
</evidence>
<dbReference type="InterPro" id="IPR028889">
    <property type="entry name" value="USP"/>
</dbReference>
<keyword evidence="9" id="KW-0788">Thiol protease</keyword>
<evidence type="ECO:0000256" key="2">
    <source>
        <dbReference type="ARBA" id="ARBA00009085"/>
    </source>
</evidence>
<dbReference type="EMBL" id="CT868664">
    <property type="protein sequence ID" value="CAK91742.1"/>
    <property type="molecule type" value="Genomic_DNA"/>
</dbReference>
<dbReference type="FunCoup" id="A0E8X5">
    <property type="interactions" value="603"/>
</dbReference>
<evidence type="ECO:0000256" key="1">
    <source>
        <dbReference type="ARBA" id="ARBA00000707"/>
    </source>
</evidence>
<dbReference type="GO" id="GO:0008270">
    <property type="term" value="F:zinc ion binding"/>
    <property type="evidence" value="ECO:0007669"/>
    <property type="project" value="UniProtKB-KW"/>
</dbReference>
<evidence type="ECO:0000256" key="8">
    <source>
        <dbReference type="ARBA" id="ARBA00022801"/>
    </source>
</evidence>
<gene>
    <name evidence="14" type="ORF">GSPATT00024473001</name>
</gene>
<evidence type="ECO:0000256" key="11">
    <source>
        <dbReference type="SAM" id="MobiDB-lite"/>
    </source>
</evidence>
<keyword evidence="15" id="KW-1185">Reference proteome</keyword>
<dbReference type="Gene3D" id="3.90.70.10">
    <property type="entry name" value="Cysteine proteinases"/>
    <property type="match status" value="2"/>
</dbReference>
<accession>A0E8X5</accession>
<protein>
    <recommendedName>
        <fullName evidence="3">ubiquitinyl hydrolase 1</fullName>
        <ecNumber evidence="3">3.4.19.12</ecNumber>
    </recommendedName>
</protein>
<dbReference type="AlphaFoldDB" id="A0E8X5"/>
<dbReference type="Gene3D" id="3.30.2230.10">
    <property type="entry name" value="DUSP-like"/>
    <property type="match status" value="1"/>
</dbReference>
<dbReference type="Proteomes" id="UP000000600">
    <property type="component" value="Unassembled WGS sequence"/>
</dbReference>
<dbReference type="InterPro" id="IPR001394">
    <property type="entry name" value="Peptidase_C19_UCH"/>
</dbReference>
<organism evidence="14 15">
    <name type="scientific">Paramecium tetraurelia</name>
    <dbReference type="NCBI Taxonomy" id="5888"/>
    <lineage>
        <taxon>Eukaryota</taxon>
        <taxon>Sar</taxon>
        <taxon>Alveolata</taxon>
        <taxon>Ciliophora</taxon>
        <taxon>Intramacronucleata</taxon>
        <taxon>Oligohymenophorea</taxon>
        <taxon>Peniculida</taxon>
        <taxon>Parameciidae</taxon>
        <taxon>Paramecium</taxon>
    </lineage>
</organism>
<keyword evidence="6" id="KW-0863">Zinc-finger</keyword>
<dbReference type="InterPro" id="IPR038765">
    <property type="entry name" value="Papain-like_cys_pep_sf"/>
</dbReference>
<dbReference type="GeneID" id="5044924"/>
<dbReference type="Pfam" id="PF00443">
    <property type="entry name" value="UCH"/>
    <property type="match status" value="1"/>
</dbReference>
<dbReference type="STRING" id="5888.A0E8X5"/>
<keyword evidence="5" id="KW-0479">Metal-binding</keyword>
<dbReference type="EC" id="3.4.19.12" evidence="3"/>
<dbReference type="PANTHER" id="PTHR21646:SF24">
    <property type="entry name" value="UBIQUITIN CARBOXYL-TERMINAL HYDROLASE"/>
    <property type="match status" value="1"/>
</dbReference>
<keyword evidence="4" id="KW-0645">Protease</keyword>